<evidence type="ECO:0000256" key="3">
    <source>
        <dbReference type="ARBA" id="ARBA00023014"/>
    </source>
</evidence>
<keyword evidence="3" id="KW-0411">Iron-sulfur</keyword>
<dbReference type="InterPro" id="IPR017896">
    <property type="entry name" value="4Fe4S_Fe-S-bd"/>
</dbReference>
<feature type="domain" description="4Fe-4S ferredoxin-type" evidence="4">
    <location>
        <begin position="57"/>
        <end position="87"/>
    </location>
</feature>
<organism evidence="5 6">
    <name type="scientific">Marinactinospora thermotolerans DSM 45154</name>
    <dbReference type="NCBI Taxonomy" id="1122192"/>
    <lineage>
        <taxon>Bacteria</taxon>
        <taxon>Bacillati</taxon>
        <taxon>Actinomycetota</taxon>
        <taxon>Actinomycetes</taxon>
        <taxon>Streptosporangiales</taxon>
        <taxon>Nocardiopsidaceae</taxon>
        <taxon>Marinactinospora</taxon>
    </lineage>
</organism>
<feature type="domain" description="4Fe-4S ferredoxin-type" evidence="4">
    <location>
        <begin position="17"/>
        <end position="46"/>
    </location>
</feature>
<sequence>MSYQGRGVAVSDVVVASAPVLVTPACTACGACLLTCPEHAIRPVHSTPRHDAQGRGAALVILADRCTGCLECVEVCPADAVVEVSGPVHEHAGGIRP</sequence>
<evidence type="ECO:0000256" key="1">
    <source>
        <dbReference type="ARBA" id="ARBA00022723"/>
    </source>
</evidence>
<dbReference type="STRING" id="1122192.SAMN02745673_04635"/>
<accession>A0A1T4T8L4</accession>
<dbReference type="SUPFAM" id="SSF54862">
    <property type="entry name" value="4Fe-4S ferredoxins"/>
    <property type="match status" value="1"/>
</dbReference>
<dbReference type="AlphaFoldDB" id="A0A1T4T8L4"/>
<keyword evidence="1" id="KW-0479">Metal-binding</keyword>
<evidence type="ECO:0000259" key="4">
    <source>
        <dbReference type="PROSITE" id="PS51379"/>
    </source>
</evidence>
<dbReference type="Proteomes" id="UP000190637">
    <property type="component" value="Unassembled WGS sequence"/>
</dbReference>
<dbReference type="Pfam" id="PF12838">
    <property type="entry name" value="Fer4_7"/>
    <property type="match status" value="1"/>
</dbReference>
<dbReference type="GO" id="GO:0046872">
    <property type="term" value="F:metal ion binding"/>
    <property type="evidence" value="ECO:0007669"/>
    <property type="project" value="UniProtKB-KW"/>
</dbReference>
<name>A0A1T4T8L4_9ACTN</name>
<keyword evidence="5" id="KW-0830">Ubiquinone</keyword>
<dbReference type="GO" id="GO:0051536">
    <property type="term" value="F:iron-sulfur cluster binding"/>
    <property type="evidence" value="ECO:0007669"/>
    <property type="project" value="UniProtKB-KW"/>
</dbReference>
<dbReference type="Gene3D" id="3.30.70.20">
    <property type="match status" value="1"/>
</dbReference>
<dbReference type="EMBL" id="FUWS01000016">
    <property type="protein sequence ID" value="SKA36776.1"/>
    <property type="molecule type" value="Genomic_DNA"/>
</dbReference>
<dbReference type="PROSITE" id="PS51379">
    <property type="entry name" value="4FE4S_FER_2"/>
    <property type="match status" value="2"/>
</dbReference>
<protein>
    <submittedName>
        <fullName evidence="5">Formate hydrogenlyase subunit 6/NADH:ubiquinone oxidoreductase 23 kD subunit (Chain I)</fullName>
    </submittedName>
</protein>
<gene>
    <name evidence="5" type="ORF">SAMN02745673_04635</name>
</gene>
<evidence type="ECO:0000256" key="2">
    <source>
        <dbReference type="ARBA" id="ARBA00023004"/>
    </source>
</evidence>
<dbReference type="PROSITE" id="PS00198">
    <property type="entry name" value="4FE4S_FER_1"/>
    <property type="match status" value="1"/>
</dbReference>
<keyword evidence="2" id="KW-0408">Iron</keyword>
<keyword evidence="5" id="KW-0456">Lyase</keyword>
<reference evidence="5 6" key="1">
    <citation type="submission" date="2017-02" db="EMBL/GenBank/DDBJ databases">
        <authorList>
            <person name="Peterson S.W."/>
        </authorList>
    </citation>
    <scope>NUCLEOTIDE SEQUENCE [LARGE SCALE GENOMIC DNA]</scope>
    <source>
        <strain evidence="5 6">DSM 45154</strain>
    </source>
</reference>
<dbReference type="InterPro" id="IPR017900">
    <property type="entry name" value="4Fe4S_Fe_S_CS"/>
</dbReference>
<evidence type="ECO:0000313" key="5">
    <source>
        <dbReference type="EMBL" id="SKA36776.1"/>
    </source>
</evidence>
<evidence type="ECO:0000313" key="6">
    <source>
        <dbReference type="Proteomes" id="UP000190637"/>
    </source>
</evidence>
<keyword evidence="6" id="KW-1185">Reference proteome</keyword>
<dbReference type="GO" id="GO:0016829">
    <property type="term" value="F:lyase activity"/>
    <property type="evidence" value="ECO:0007669"/>
    <property type="project" value="UniProtKB-KW"/>
</dbReference>
<proteinExistence type="predicted"/>